<gene>
    <name evidence="2" type="ORF">CPSG_02518</name>
</gene>
<dbReference type="AlphaFoldDB" id="E9CXJ8"/>
<evidence type="ECO:0000313" key="2">
    <source>
        <dbReference type="EMBL" id="EFW20675.1"/>
    </source>
</evidence>
<evidence type="ECO:0000256" key="1">
    <source>
        <dbReference type="SAM" id="MobiDB-lite"/>
    </source>
</evidence>
<name>E9CXJ8_COCPS</name>
<dbReference type="VEuPathDB" id="FungiDB:D8B26_002991"/>
<reference evidence="3" key="1">
    <citation type="journal article" date="2010" name="Genome Res.">
        <title>Population genomic sequencing of Coccidioides fungi reveals recent hybridization and transposon control.</title>
        <authorList>
            <person name="Neafsey D.E."/>
            <person name="Barker B.M."/>
            <person name="Sharpton T.J."/>
            <person name="Stajich J.E."/>
            <person name="Park D.J."/>
            <person name="Whiston E."/>
            <person name="Hung C.-Y."/>
            <person name="McMahan C."/>
            <person name="White J."/>
            <person name="Sykes S."/>
            <person name="Heiman D."/>
            <person name="Young S."/>
            <person name="Zeng Q."/>
            <person name="Abouelleil A."/>
            <person name="Aftuck L."/>
            <person name="Bessette D."/>
            <person name="Brown A."/>
            <person name="FitzGerald M."/>
            <person name="Lui A."/>
            <person name="Macdonald J.P."/>
            <person name="Priest M."/>
            <person name="Orbach M.J."/>
            <person name="Galgiani J.N."/>
            <person name="Kirkland T.N."/>
            <person name="Cole G.T."/>
            <person name="Birren B.W."/>
            <person name="Henn M.R."/>
            <person name="Taylor J.W."/>
            <person name="Rounsley S.D."/>
        </authorList>
    </citation>
    <scope>NUCLEOTIDE SEQUENCE [LARGE SCALE GENOMIC DNA]</scope>
    <source>
        <strain evidence="3">RMSCC 757 / Silveira</strain>
    </source>
</reference>
<dbReference type="eggNOG" id="ENOG502SNEX">
    <property type="taxonomic scope" value="Eukaryota"/>
</dbReference>
<accession>E9CXJ8</accession>
<organism evidence="3">
    <name type="scientific">Coccidioides posadasii (strain RMSCC 757 / Silveira)</name>
    <name type="common">Valley fever fungus</name>
    <dbReference type="NCBI Taxonomy" id="443226"/>
    <lineage>
        <taxon>Eukaryota</taxon>
        <taxon>Fungi</taxon>
        <taxon>Dikarya</taxon>
        <taxon>Ascomycota</taxon>
        <taxon>Pezizomycotina</taxon>
        <taxon>Eurotiomycetes</taxon>
        <taxon>Eurotiomycetidae</taxon>
        <taxon>Onygenales</taxon>
        <taxon>Onygenaceae</taxon>
        <taxon>Coccidioides</taxon>
    </lineage>
</organism>
<keyword evidence="3" id="KW-1185">Reference proteome</keyword>
<reference evidence="3" key="2">
    <citation type="submission" date="2010-03" db="EMBL/GenBank/DDBJ databases">
        <title>The genome sequence of Coccidioides posadasii strain Silveira.</title>
        <authorList>
            <consortium name="The Broad Institute Genome Sequencing Center for Infectious Disease"/>
            <person name="Neafsey D."/>
            <person name="Orbach M."/>
            <person name="Henn M.R."/>
            <person name="Cole G.T."/>
            <person name="Galgiani J."/>
            <person name="Gardner M.J."/>
            <person name="Kirkland T.N."/>
            <person name="Taylor J.W."/>
            <person name="Young S.K."/>
            <person name="Zeng Q."/>
            <person name="Koehrsen M."/>
            <person name="Alvarado L."/>
            <person name="Berlin A."/>
            <person name="Borenstein D."/>
            <person name="Chapman S.B."/>
            <person name="Chen Z."/>
            <person name="Engels R."/>
            <person name="Freedman E."/>
            <person name="Gellesch M."/>
            <person name="Goldberg J."/>
            <person name="Griggs A."/>
            <person name="Gujja S."/>
            <person name="Heilman E."/>
            <person name="Heiman D."/>
            <person name="Howarth C."/>
            <person name="Jen D."/>
            <person name="Larson L."/>
            <person name="Mehta T."/>
            <person name="Neiman D."/>
            <person name="Park D."/>
            <person name="Pearson M."/>
            <person name="Richards J."/>
            <person name="Roberts A."/>
            <person name="Saif S."/>
            <person name="Shea T."/>
            <person name="Shenoy N."/>
            <person name="Sisk P."/>
            <person name="Stolte C."/>
            <person name="Sykes S."/>
            <person name="Walk T."/>
            <person name="White J."/>
            <person name="Yandava C."/>
            <person name="Haas B."/>
            <person name="Nusbaum C."/>
            <person name="Birren B."/>
        </authorList>
    </citation>
    <scope>NUCLEOTIDE SEQUENCE [LARGE SCALE GENOMIC DNA]</scope>
    <source>
        <strain evidence="3">RMSCC 757 / Silveira</strain>
    </source>
</reference>
<dbReference type="STRING" id="443226.E9CXJ8"/>
<sequence>MMAVCSFSIWERICKWQYWKAKRSFQAIADSRPTVSDELLAQIVGEALALRLSKTMRVSAENIVSIVAVKYYIKLFHFNITNDFIRCFKTLHPTDANSDHSTYLMVDSTAWFDMREVAGRKYFVRHLVALVAWADAAFSATVNLEDPEDSEDAGDVEDYMDIGE</sequence>
<dbReference type="VEuPathDB" id="FungiDB:CPSG_02518"/>
<evidence type="ECO:0000313" key="3">
    <source>
        <dbReference type="Proteomes" id="UP000002497"/>
    </source>
</evidence>
<protein>
    <submittedName>
        <fullName evidence="2">Uncharacterized protein</fullName>
    </submittedName>
</protein>
<feature type="region of interest" description="Disordered" evidence="1">
    <location>
        <begin position="145"/>
        <end position="164"/>
    </location>
</feature>
<dbReference type="OrthoDB" id="4646997at2759"/>
<dbReference type="EMBL" id="GL636488">
    <property type="protein sequence ID" value="EFW20675.1"/>
    <property type="molecule type" value="Genomic_DNA"/>
</dbReference>
<proteinExistence type="predicted"/>
<dbReference type="Proteomes" id="UP000002497">
    <property type="component" value="Unassembled WGS sequence"/>
</dbReference>
<dbReference type="HOGENOM" id="CLU_1618857_0_0_1"/>